<dbReference type="AlphaFoldDB" id="A0A2G8KVM3"/>
<keyword evidence="5" id="KW-1185">Reference proteome</keyword>
<dbReference type="STRING" id="307972.A0A2G8KVM3"/>
<dbReference type="PANTHER" id="PTHR16166">
    <property type="entry name" value="VACUOLAR PROTEIN SORTING-ASSOCIATED PROTEIN VPS13"/>
    <property type="match status" value="1"/>
</dbReference>
<feature type="domain" description="Chorein N-terminal" evidence="3">
    <location>
        <begin position="1"/>
        <end position="283"/>
    </location>
</feature>
<sequence length="293" mass="32543">MTEEEKAKMYSAIGYSENVPDQPSHLIIDIKQYVGVIASVKLEDTSVRLIEDAESRGDLVKVAITDLSANFNQRPSAEAIKLEAQLGDFSVLGTPLNGTVPQMVESQTQLADTKLPMIDFNLETNPADGLADQRIRLKSQPIKVTYDANTVIEITKFFLPQTMFSWTTTSGLMDMGGQSTTGLQFMVDNKKITDIGIEIKPLYVVVPEKGIDDGKGRTLVIDLGEIGMKTQNDSRHIGERKENESEEELIKKAYDRFDISLKSMQVILAGDGDDWQAIRTLKKVQTTYCNLSD</sequence>
<evidence type="ECO:0000313" key="4">
    <source>
        <dbReference type="EMBL" id="PIK52057.1"/>
    </source>
</evidence>
<dbReference type="GO" id="GO:0006623">
    <property type="term" value="P:protein targeting to vacuole"/>
    <property type="evidence" value="ECO:0007669"/>
    <property type="project" value="TreeGrafter"/>
</dbReference>
<dbReference type="PANTHER" id="PTHR16166:SF93">
    <property type="entry name" value="INTERMEMBRANE LIPID TRANSFER PROTEIN VPS13"/>
    <property type="match status" value="1"/>
</dbReference>
<comment type="similarity">
    <text evidence="1">Belongs to the VPS13 family.</text>
</comment>
<dbReference type="EMBL" id="MRZV01000345">
    <property type="protein sequence ID" value="PIK52057.1"/>
    <property type="molecule type" value="Genomic_DNA"/>
</dbReference>
<evidence type="ECO:0000313" key="5">
    <source>
        <dbReference type="Proteomes" id="UP000230750"/>
    </source>
</evidence>
<evidence type="ECO:0000256" key="1">
    <source>
        <dbReference type="ARBA" id="ARBA00006545"/>
    </source>
</evidence>
<gene>
    <name evidence="4" type="ORF">BSL78_11070</name>
</gene>
<keyword evidence="2" id="KW-0813">Transport</keyword>
<dbReference type="OrthoDB" id="428159at2759"/>
<accession>A0A2G8KVM3</accession>
<comment type="caution">
    <text evidence="4">The sequence shown here is derived from an EMBL/GenBank/DDBJ whole genome shotgun (WGS) entry which is preliminary data.</text>
</comment>
<dbReference type="InterPro" id="IPR026847">
    <property type="entry name" value="VPS13"/>
</dbReference>
<reference evidence="4 5" key="1">
    <citation type="journal article" date="2017" name="PLoS Biol.">
        <title>The sea cucumber genome provides insights into morphological evolution and visceral regeneration.</title>
        <authorList>
            <person name="Zhang X."/>
            <person name="Sun L."/>
            <person name="Yuan J."/>
            <person name="Sun Y."/>
            <person name="Gao Y."/>
            <person name="Zhang L."/>
            <person name="Li S."/>
            <person name="Dai H."/>
            <person name="Hamel J.F."/>
            <person name="Liu C."/>
            <person name="Yu Y."/>
            <person name="Liu S."/>
            <person name="Lin W."/>
            <person name="Guo K."/>
            <person name="Jin S."/>
            <person name="Xu P."/>
            <person name="Storey K.B."/>
            <person name="Huan P."/>
            <person name="Zhang T."/>
            <person name="Zhou Y."/>
            <person name="Zhang J."/>
            <person name="Lin C."/>
            <person name="Li X."/>
            <person name="Xing L."/>
            <person name="Huo D."/>
            <person name="Sun M."/>
            <person name="Wang L."/>
            <person name="Mercier A."/>
            <person name="Li F."/>
            <person name="Yang H."/>
            <person name="Xiang J."/>
        </authorList>
    </citation>
    <scope>NUCLEOTIDE SEQUENCE [LARGE SCALE GENOMIC DNA]</scope>
    <source>
        <strain evidence="4">Shaxun</strain>
        <tissue evidence="4">Muscle</tissue>
    </source>
</reference>
<proteinExistence type="inferred from homology"/>
<name>A0A2G8KVM3_STIJA</name>
<evidence type="ECO:0000256" key="2">
    <source>
        <dbReference type="ARBA" id="ARBA00022448"/>
    </source>
</evidence>
<organism evidence="4 5">
    <name type="scientific">Stichopus japonicus</name>
    <name type="common">Sea cucumber</name>
    <dbReference type="NCBI Taxonomy" id="307972"/>
    <lineage>
        <taxon>Eukaryota</taxon>
        <taxon>Metazoa</taxon>
        <taxon>Echinodermata</taxon>
        <taxon>Eleutherozoa</taxon>
        <taxon>Echinozoa</taxon>
        <taxon>Holothuroidea</taxon>
        <taxon>Aspidochirotacea</taxon>
        <taxon>Aspidochirotida</taxon>
        <taxon>Stichopodidae</taxon>
        <taxon>Apostichopus</taxon>
    </lineage>
</organism>
<protein>
    <submittedName>
        <fullName evidence="4">Putative vacuolar protein sorting-associated protein 13C</fullName>
    </submittedName>
</protein>
<dbReference type="Pfam" id="PF12624">
    <property type="entry name" value="VPS13_N"/>
    <property type="match status" value="1"/>
</dbReference>
<dbReference type="GO" id="GO:0045053">
    <property type="term" value="P:protein retention in Golgi apparatus"/>
    <property type="evidence" value="ECO:0007669"/>
    <property type="project" value="TreeGrafter"/>
</dbReference>
<dbReference type="Proteomes" id="UP000230750">
    <property type="component" value="Unassembled WGS sequence"/>
</dbReference>
<dbReference type="InterPro" id="IPR026854">
    <property type="entry name" value="VPS13_N"/>
</dbReference>
<evidence type="ECO:0000259" key="3">
    <source>
        <dbReference type="Pfam" id="PF12624"/>
    </source>
</evidence>